<proteinExistence type="predicted"/>
<sequence>MAKDKTKKAKPDSELPGLMEKAVARGEKLRKTLTKIAGQAKLDAGHPAQTLLKALDKTLGKLRSDGEPEVEAGAPVKITKVSKKAADKADEPPTTPRTSRTRKAAPEVAAKAEKAPAAQAE</sequence>
<name>A0A1B2EMT7_9HYPH</name>
<protein>
    <submittedName>
        <fullName evidence="2">Uncharacterized protein</fullName>
    </submittedName>
</protein>
<feature type="region of interest" description="Disordered" evidence="1">
    <location>
        <begin position="79"/>
        <end position="121"/>
    </location>
</feature>
<dbReference type="RefSeq" id="WP_099512342.1">
    <property type="nucleotide sequence ID" value="NZ_CP016616.1"/>
</dbReference>
<dbReference type="EMBL" id="CP016616">
    <property type="protein sequence ID" value="ANY81280.1"/>
    <property type="molecule type" value="Genomic_DNA"/>
</dbReference>
<evidence type="ECO:0000256" key="1">
    <source>
        <dbReference type="SAM" id="MobiDB-lite"/>
    </source>
</evidence>
<reference evidence="2" key="1">
    <citation type="submission" date="2016-07" db="EMBL/GenBank/DDBJ databases">
        <title>Microvirga ossetica sp. nov. a new species of rhizobia isolated from root nodules of the legume species Vicia alpestris Steven originated from North Ossetia region in the Caucasus.</title>
        <authorList>
            <person name="Safronova V.I."/>
            <person name="Kuznetsova I.G."/>
            <person name="Sazanova A.L."/>
            <person name="Belimov A."/>
            <person name="Andronov E."/>
            <person name="Osledkin Y.S."/>
            <person name="Onishchuk O.P."/>
            <person name="Kurchak O.N."/>
            <person name="Shaposhnikov A.I."/>
            <person name="Willems A."/>
            <person name="Tikhonovich I.A."/>
        </authorList>
    </citation>
    <scope>NUCLEOTIDE SEQUENCE [LARGE SCALE GENOMIC DNA]</scope>
    <source>
        <strain evidence="2">V5/3M</strain>
    </source>
</reference>
<gene>
    <name evidence="2" type="ORF">BB934_26210</name>
</gene>
<evidence type="ECO:0000313" key="2">
    <source>
        <dbReference type="EMBL" id="ANY81280.1"/>
    </source>
</evidence>
<organism evidence="2">
    <name type="scientific">Microvirga ossetica</name>
    <dbReference type="NCBI Taxonomy" id="1882682"/>
    <lineage>
        <taxon>Bacteria</taxon>
        <taxon>Pseudomonadati</taxon>
        <taxon>Pseudomonadota</taxon>
        <taxon>Alphaproteobacteria</taxon>
        <taxon>Hyphomicrobiales</taxon>
        <taxon>Methylobacteriaceae</taxon>
        <taxon>Microvirga</taxon>
    </lineage>
</organism>
<dbReference type="KEGG" id="moc:BB934_26210"/>
<dbReference type="AlphaFoldDB" id="A0A1B2EMT7"/>
<accession>A0A1B2EMT7</accession>